<evidence type="ECO:0000313" key="4">
    <source>
        <dbReference type="Proteomes" id="UP001203880"/>
    </source>
</evidence>
<dbReference type="Gene3D" id="1.10.238.10">
    <property type="entry name" value="EF-hand"/>
    <property type="match status" value="1"/>
</dbReference>
<evidence type="ECO:0000256" key="1">
    <source>
        <dbReference type="SAM" id="SignalP"/>
    </source>
</evidence>
<feature type="signal peptide" evidence="1">
    <location>
        <begin position="1"/>
        <end position="22"/>
    </location>
</feature>
<comment type="caution">
    <text evidence="3">The sequence shown here is derived from an EMBL/GenBank/DDBJ whole genome shotgun (WGS) entry which is preliminary data.</text>
</comment>
<evidence type="ECO:0000259" key="2">
    <source>
        <dbReference type="Pfam" id="PF13202"/>
    </source>
</evidence>
<protein>
    <recommendedName>
        <fullName evidence="2">EF-hand domain-containing protein</fullName>
    </recommendedName>
</protein>
<name>A0ABT0PWE0_9RHOB</name>
<sequence length="81" mass="8156">MKPTKTTALLAIAVSLPALAWAAGKVDANGDGVWTLDEVQAVFPEMSADGFNAIDVNADGALDEAEVSAAQDAGLIPATEG</sequence>
<keyword evidence="1" id="KW-0732">Signal</keyword>
<dbReference type="InterPro" id="IPR018247">
    <property type="entry name" value="EF_Hand_1_Ca_BS"/>
</dbReference>
<evidence type="ECO:0000313" key="3">
    <source>
        <dbReference type="EMBL" id="MCL6281913.1"/>
    </source>
</evidence>
<feature type="chain" id="PRO_5045523672" description="EF-hand domain-containing protein" evidence="1">
    <location>
        <begin position="23"/>
        <end position="81"/>
    </location>
</feature>
<keyword evidence="4" id="KW-1185">Reference proteome</keyword>
<dbReference type="PROSITE" id="PS00018">
    <property type="entry name" value="EF_HAND_1"/>
    <property type="match status" value="1"/>
</dbReference>
<dbReference type="SUPFAM" id="SSF47473">
    <property type="entry name" value="EF-hand"/>
    <property type="match status" value="1"/>
</dbReference>
<accession>A0ABT0PWE0</accession>
<proteinExistence type="predicted"/>
<dbReference type="InterPro" id="IPR002048">
    <property type="entry name" value="EF_hand_dom"/>
</dbReference>
<dbReference type="EMBL" id="JAMFMB010000001">
    <property type="protein sequence ID" value="MCL6281913.1"/>
    <property type="molecule type" value="Genomic_DNA"/>
</dbReference>
<dbReference type="Pfam" id="PF13202">
    <property type="entry name" value="EF-hand_5"/>
    <property type="match status" value="1"/>
</dbReference>
<reference evidence="3" key="1">
    <citation type="submission" date="2022-05" db="EMBL/GenBank/DDBJ databases">
        <authorList>
            <person name="Park J.-S."/>
        </authorList>
    </citation>
    <scope>NUCLEOTIDE SEQUENCE</scope>
    <source>
        <strain evidence="3">2012CJ41-6</strain>
    </source>
</reference>
<dbReference type="InterPro" id="IPR011992">
    <property type="entry name" value="EF-hand-dom_pair"/>
</dbReference>
<organism evidence="3 4">
    <name type="scientific">Ruegeria spongiae</name>
    <dbReference type="NCBI Taxonomy" id="2942209"/>
    <lineage>
        <taxon>Bacteria</taxon>
        <taxon>Pseudomonadati</taxon>
        <taxon>Pseudomonadota</taxon>
        <taxon>Alphaproteobacteria</taxon>
        <taxon>Rhodobacterales</taxon>
        <taxon>Roseobacteraceae</taxon>
        <taxon>Ruegeria</taxon>
    </lineage>
</organism>
<dbReference type="RefSeq" id="WP_249705808.1">
    <property type="nucleotide sequence ID" value="NZ_JAMFMB010000001.1"/>
</dbReference>
<gene>
    <name evidence="3" type="ORF">M3P21_00065</name>
</gene>
<dbReference type="Proteomes" id="UP001203880">
    <property type="component" value="Unassembled WGS sequence"/>
</dbReference>
<feature type="domain" description="EF-hand" evidence="2">
    <location>
        <begin position="49"/>
        <end position="66"/>
    </location>
</feature>